<evidence type="ECO:0000256" key="4">
    <source>
        <dbReference type="ARBA" id="ARBA00022448"/>
    </source>
</evidence>
<keyword evidence="11 13" id="KW-0472">Membrane</keyword>
<dbReference type="GO" id="GO:0015986">
    <property type="term" value="P:proton motive force-driven ATP synthesis"/>
    <property type="evidence" value="ECO:0007669"/>
    <property type="project" value="InterPro"/>
</dbReference>
<protein>
    <recommendedName>
        <fullName evidence="12">ATP synthase complex subunit 8</fullName>
    </recommendedName>
</protein>
<evidence type="ECO:0000256" key="7">
    <source>
        <dbReference type="ARBA" id="ARBA00022781"/>
    </source>
</evidence>
<accession>A0A1P8AGA3</accession>
<evidence type="ECO:0000256" key="12">
    <source>
        <dbReference type="RuleBase" id="RU003661"/>
    </source>
</evidence>
<dbReference type="EMBL" id="KR907236">
    <property type="protein sequence ID" value="AMX74095.1"/>
    <property type="molecule type" value="Genomic_DNA"/>
</dbReference>
<name>A0A1P8AGA3_9ACAR</name>
<comment type="similarity">
    <text evidence="2 12">Belongs to the ATPase protein 8 family.</text>
</comment>
<evidence type="ECO:0000256" key="3">
    <source>
        <dbReference type="ARBA" id="ARBA00011291"/>
    </source>
</evidence>
<keyword evidence="6 12" id="KW-0812">Transmembrane</keyword>
<dbReference type="GO" id="GO:0045259">
    <property type="term" value="C:proton-transporting ATP synthase complex"/>
    <property type="evidence" value="ECO:0007669"/>
    <property type="project" value="UniProtKB-KW"/>
</dbReference>
<feature type="transmembrane region" description="Helical" evidence="13">
    <location>
        <begin position="6"/>
        <end position="30"/>
    </location>
</feature>
<gene>
    <name evidence="14" type="primary">ATP8</name>
</gene>
<evidence type="ECO:0000256" key="10">
    <source>
        <dbReference type="ARBA" id="ARBA00023128"/>
    </source>
</evidence>
<evidence type="ECO:0000256" key="6">
    <source>
        <dbReference type="ARBA" id="ARBA00022692"/>
    </source>
</evidence>
<dbReference type="AlphaFoldDB" id="A0A1P8AGA3"/>
<dbReference type="GO" id="GO:0031966">
    <property type="term" value="C:mitochondrial membrane"/>
    <property type="evidence" value="ECO:0007669"/>
    <property type="project" value="UniProtKB-SubCell"/>
</dbReference>
<evidence type="ECO:0000313" key="14">
    <source>
        <dbReference type="EMBL" id="AMX74095.1"/>
    </source>
</evidence>
<keyword evidence="7 12" id="KW-0375">Hydrogen ion transport</keyword>
<keyword evidence="4 12" id="KW-0813">Transport</keyword>
<dbReference type="EMBL" id="KR907239">
    <property type="protein sequence ID" value="AMX74108.1"/>
    <property type="molecule type" value="Genomic_DNA"/>
</dbReference>
<geneLocation type="mitochondrion" evidence="14"/>
<dbReference type="InterPro" id="IPR001421">
    <property type="entry name" value="ATP8_metazoa"/>
</dbReference>
<evidence type="ECO:0000313" key="15">
    <source>
        <dbReference type="EMBL" id="AMX74108.1"/>
    </source>
</evidence>
<comment type="subcellular location">
    <subcellularLocation>
        <location evidence="1 12">Mitochondrion membrane</location>
        <topology evidence="1 12">Single-pass membrane protein</topology>
    </subcellularLocation>
</comment>
<comment type="subunit">
    <text evidence="3">F-type ATPases have 2 components, CF(1) - the catalytic core - and CF(0) - the membrane proton channel.</text>
</comment>
<keyword evidence="10 12" id="KW-0496">Mitochondrion</keyword>
<proteinExistence type="inferred from homology"/>
<evidence type="ECO:0000256" key="5">
    <source>
        <dbReference type="ARBA" id="ARBA00022547"/>
    </source>
</evidence>
<dbReference type="Pfam" id="PF00895">
    <property type="entry name" value="ATP-synt_8"/>
    <property type="match status" value="1"/>
</dbReference>
<evidence type="ECO:0000256" key="13">
    <source>
        <dbReference type="SAM" id="Phobius"/>
    </source>
</evidence>
<reference evidence="14" key="1">
    <citation type="journal article" date="2019" name="Ticks Tick Borne Dis.">
        <title>Argasid and ixodid systematics: Implications for soft tick evolution and systematics, with a new argasid species list.</title>
        <authorList>
            <person name="Mans B.J."/>
            <person name="Featherston J."/>
            <person name="Kvas M."/>
            <person name="Pillay K.A."/>
            <person name="de Klerk D.G."/>
            <person name="Pienaar R."/>
            <person name="de Castro M.H."/>
            <person name="Schwan T.G."/>
            <person name="Lopez J.E."/>
            <person name="Teel P."/>
            <person name="Perez de Leon A.A."/>
            <person name="Sonenshine D.E."/>
            <person name="Egekwu N.I."/>
            <person name="Bakkes D.K."/>
            <person name="Heyne H."/>
            <person name="Kanduma E.G."/>
            <person name="Nyangiwe N."/>
            <person name="Bouattour A."/>
            <person name="Latif A.A."/>
        </authorList>
    </citation>
    <scope>NUCLEOTIDE SEQUENCE</scope>
    <source>
        <strain evidence="14">1</strain>
        <strain evidence="15">2</strain>
    </source>
</reference>
<keyword evidence="8 13" id="KW-1133">Transmembrane helix</keyword>
<dbReference type="GO" id="GO:0015078">
    <property type="term" value="F:proton transmembrane transporter activity"/>
    <property type="evidence" value="ECO:0007669"/>
    <property type="project" value="InterPro"/>
</dbReference>
<organism evidence="14">
    <name type="scientific">Chiropterargas boueti</name>
    <dbReference type="NCBI Taxonomy" id="1827022"/>
    <lineage>
        <taxon>Eukaryota</taxon>
        <taxon>Metazoa</taxon>
        <taxon>Ecdysozoa</taxon>
        <taxon>Arthropoda</taxon>
        <taxon>Chelicerata</taxon>
        <taxon>Arachnida</taxon>
        <taxon>Acari</taxon>
        <taxon>Parasitiformes</taxon>
        <taxon>Ixodida</taxon>
        <taxon>Ixodoidea</taxon>
        <taxon>Argasidae</taxon>
        <taxon>Ornithodorinae</taxon>
        <taxon>Chiropterargas</taxon>
    </lineage>
</organism>
<evidence type="ECO:0000256" key="2">
    <source>
        <dbReference type="ARBA" id="ARBA00008892"/>
    </source>
</evidence>
<evidence type="ECO:0000256" key="1">
    <source>
        <dbReference type="ARBA" id="ARBA00004304"/>
    </source>
</evidence>
<keyword evidence="9 12" id="KW-0406">Ion transport</keyword>
<sequence length="51" mass="6442">MPQFYPMNWMIIFSSILLTLFLLFIMMYYLTQMNLNKKTTSNYNFMKNWKW</sequence>
<evidence type="ECO:0000256" key="9">
    <source>
        <dbReference type="ARBA" id="ARBA00023065"/>
    </source>
</evidence>
<evidence type="ECO:0000256" key="11">
    <source>
        <dbReference type="ARBA" id="ARBA00023136"/>
    </source>
</evidence>
<evidence type="ECO:0000256" key="8">
    <source>
        <dbReference type="ARBA" id="ARBA00022989"/>
    </source>
</evidence>
<keyword evidence="5 12" id="KW-0138">CF(0)</keyword>